<comment type="caution">
    <text evidence="4">The sequence shown here is derived from an EMBL/GenBank/DDBJ whole genome shotgun (WGS) entry which is preliminary data.</text>
</comment>
<dbReference type="AlphaFoldDB" id="A0A3E0HGN6"/>
<keyword evidence="2" id="KW-0012">Acyltransferase</keyword>
<gene>
    <name evidence="4" type="ORF">BCF44_108324</name>
</gene>
<dbReference type="InterPro" id="IPR016181">
    <property type="entry name" value="Acyl_CoA_acyltransferase"/>
</dbReference>
<dbReference type="PROSITE" id="PS51186">
    <property type="entry name" value="GNAT"/>
    <property type="match status" value="1"/>
</dbReference>
<evidence type="ECO:0000259" key="3">
    <source>
        <dbReference type="PROSITE" id="PS51186"/>
    </source>
</evidence>
<organism evidence="4 5">
    <name type="scientific">Kutzneria buriramensis</name>
    <dbReference type="NCBI Taxonomy" id="1045776"/>
    <lineage>
        <taxon>Bacteria</taxon>
        <taxon>Bacillati</taxon>
        <taxon>Actinomycetota</taxon>
        <taxon>Actinomycetes</taxon>
        <taxon>Pseudonocardiales</taxon>
        <taxon>Pseudonocardiaceae</taxon>
        <taxon>Kutzneria</taxon>
    </lineage>
</organism>
<dbReference type="Pfam" id="PF13508">
    <property type="entry name" value="Acetyltransf_7"/>
    <property type="match status" value="1"/>
</dbReference>
<evidence type="ECO:0000256" key="2">
    <source>
        <dbReference type="ARBA" id="ARBA00023315"/>
    </source>
</evidence>
<evidence type="ECO:0000313" key="5">
    <source>
        <dbReference type="Proteomes" id="UP000256269"/>
    </source>
</evidence>
<dbReference type="CDD" id="cd04301">
    <property type="entry name" value="NAT_SF"/>
    <property type="match status" value="1"/>
</dbReference>
<dbReference type="PANTHER" id="PTHR43877">
    <property type="entry name" value="AMINOALKYLPHOSPHONATE N-ACETYLTRANSFERASE-RELATED-RELATED"/>
    <property type="match status" value="1"/>
</dbReference>
<dbReference type="OrthoDB" id="9799092at2"/>
<evidence type="ECO:0000256" key="1">
    <source>
        <dbReference type="ARBA" id="ARBA00022679"/>
    </source>
</evidence>
<dbReference type="EMBL" id="QUNO01000008">
    <property type="protein sequence ID" value="REH44843.1"/>
    <property type="molecule type" value="Genomic_DNA"/>
</dbReference>
<dbReference type="Proteomes" id="UP000256269">
    <property type="component" value="Unassembled WGS sequence"/>
</dbReference>
<dbReference type="InterPro" id="IPR050832">
    <property type="entry name" value="Bact_Acetyltransf"/>
</dbReference>
<name>A0A3E0HGN6_9PSEU</name>
<keyword evidence="5" id="KW-1185">Reference proteome</keyword>
<feature type="domain" description="N-acetyltransferase" evidence="3">
    <location>
        <begin position="155"/>
        <end position="295"/>
    </location>
</feature>
<dbReference type="InterPro" id="IPR000182">
    <property type="entry name" value="GNAT_dom"/>
</dbReference>
<keyword evidence="1 4" id="KW-0808">Transferase</keyword>
<dbReference type="SUPFAM" id="SSF55729">
    <property type="entry name" value="Acyl-CoA N-acyltransferases (Nat)"/>
    <property type="match status" value="1"/>
</dbReference>
<dbReference type="GO" id="GO:0016747">
    <property type="term" value="F:acyltransferase activity, transferring groups other than amino-acyl groups"/>
    <property type="evidence" value="ECO:0007669"/>
    <property type="project" value="InterPro"/>
</dbReference>
<sequence length="295" mass="31869">MRLPDGYRTERPAPTDVAEILDLVRASDIAALGYPDVEEHEVAGVLAGPDNDRWLVRDAGGRLVGWGFVEMPGWFCEAYARPGEDAPVQEVLIDLLLAGIAERVEGPVIVRAGAIPSEEQYVKVLTGAGFELERQQARMSRPLTGDERPEPAAGYRVRAATAEELPACNDVLRTAFADDVDYAATPGLVLEECLVAEADDERAGVLLSTAPAEDTNEGWVKWLGVRPEHRKRGVAAALLSTAIAANSVLGRPSIGLGVNTSSATRAFDLYERLGFVTVYRSNIYRRAVEGRIIGT</sequence>
<dbReference type="RefSeq" id="WP_116176756.1">
    <property type="nucleotide sequence ID" value="NZ_CP144375.1"/>
</dbReference>
<protein>
    <submittedName>
        <fullName evidence="4">Acetyltransferase (GNAT) family protein</fullName>
    </submittedName>
</protein>
<proteinExistence type="predicted"/>
<evidence type="ECO:0000313" key="4">
    <source>
        <dbReference type="EMBL" id="REH44843.1"/>
    </source>
</evidence>
<dbReference type="PANTHER" id="PTHR43877:SF1">
    <property type="entry name" value="ACETYLTRANSFERASE"/>
    <property type="match status" value="1"/>
</dbReference>
<accession>A0A3E0HGN6</accession>
<reference evidence="4 5" key="1">
    <citation type="submission" date="2018-08" db="EMBL/GenBank/DDBJ databases">
        <title>Genomic Encyclopedia of Archaeal and Bacterial Type Strains, Phase II (KMG-II): from individual species to whole genera.</title>
        <authorList>
            <person name="Goeker M."/>
        </authorList>
    </citation>
    <scope>NUCLEOTIDE SEQUENCE [LARGE SCALE GENOMIC DNA]</scope>
    <source>
        <strain evidence="4 5">DSM 45791</strain>
    </source>
</reference>
<dbReference type="Gene3D" id="3.40.630.30">
    <property type="match status" value="1"/>
</dbReference>